<dbReference type="Proteomes" id="UP000663842">
    <property type="component" value="Unassembled WGS sequence"/>
</dbReference>
<dbReference type="Proteomes" id="UP000676336">
    <property type="component" value="Unassembled WGS sequence"/>
</dbReference>
<dbReference type="AlphaFoldDB" id="A0A820B063"/>
<evidence type="ECO:0000313" key="4">
    <source>
        <dbReference type="EMBL" id="CAF5176174.1"/>
    </source>
</evidence>
<feature type="compositionally biased region" description="Acidic residues" evidence="1">
    <location>
        <begin position="19"/>
        <end position="31"/>
    </location>
</feature>
<evidence type="ECO:0000256" key="1">
    <source>
        <dbReference type="SAM" id="MobiDB-lite"/>
    </source>
</evidence>
<comment type="caution">
    <text evidence="2">The sequence shown here is derived from an EMBL/GenBank/DDBJ whole genome shotgun (WGS) entry which is preliminary data.</text>
</comment>
<name>A0A820B063_9BILA</name>
<protein>
    <submittedName>
        <fullName evidence="2">Uncharacterized protein</fullName>
    </submittedName>
</protein>
<evidence type="ECO:0000313" key="3">
    <source>
        <dbReference type="EMBL" id="CAF5154156.1"/>
    </source>
</evidence>
<reference evidence="2" key="1">
    <citation type="submission" date="2021-02" db="EMBL/GenBank/DDBJ databases">
        <authorList>
            <person name="Nowell W R."/>
        </authorList>
    </citation>
    <scope>NUCLEOTIDE SEQUENCE</scope>
</reference>
<dbReference type="EMBL" id="CAJOBJ010326594">
    <property type="protein sequence ID" value="CAF5176174.1"/>
    <property type="molecule type" value="Genomic_DNA"/>
</dbReference>
<proteinExistence type="predicted"/>
<gene>
    <name evidence="4" type="ORF">GIL414_LOCUS67756</name>
    <name evidence="3" type="ORF">SMN809_LOCUS64088</name>
    <name evidence="2" type="ORF">UXM345_LOCUS27674</name>
</gene>
<sequence length="45" mass="4913">NASSNDSESIYDSTVTIDQVDDEEITSDENSETMGTIPSDENIDE</sequence>
<dbReference type="EMBL" id="CAJOBI010285561">
    <property type="protein sequence ID" value="CAF5154156.1"/>
    <property type="molecule type" value="Genomic_DNA"/>
</dbReference>
<organism evidence="2 5">
    <name type="scientific">Rotaria magnacalcarata</name>
    <dbReference type="NCBI Taxonomy" id="392030"/>
    <lineage>
        <taxon>Eukaryota</taxon>
        <taxon>Metazoa</taxon>
        <taxon>Spiralia</taxon>
        <taxon>Gnathifera</taxon>
        <taxon>Rotifera</taxon>
        <taxon>Eurotatoria</taxon>
        <taxon>Bdelloidea</taxon>
        <taxon>Philodinida</taxon>
        <taxon>Philodinidae</taxon>
        <taxon>Rotaria</taxon>
    </lineage>
</organism>
<dbReference type="EMBL" id="CAJOBF010006057">
    <property type="protein sequence ID" value="CAF4195186.1"/>
    <property type="molecule type" value="Genomic_DNA"/>
</dbReference>
<feature type="region of interest" description="Disordered" evidence="1">
    <location>
        <begin position="1"/>
        <end position="45"/>
    </location>
</feature>
<evidence type="ECO:0000313" key="5">
    <source>
        <dbReference type="Proteomes" id="UP000663842"/>
    </source>
</evidence>
<feature type="compositionally biased region" description="Polar residues" evidence="1">
    <location>
        <begin position="1"/>
        <end position="17"/>
    </location>
</feature>
<feature type="non-terminal residue" evidence="2">
    <location>
        <position position="1"/>
    </location>
</feature>
<evidence type="ECO:0000313" key="2">
    <source>
        <dbReference type="EMBL" id="CAF4195186.1"/>
    </source>
</evidence>
<dbReference type="Proteomes" id="UP000681720">
    <property type="component" value="Unassembled WGS sequence"/>
</dbReference>
<accession>A0A820B063</accession>